<dbReference type="GO" id="GO:0016874">
    <property type="term" value="F:ligase activity"/>
    <property type="evidence" value="ECO:0007669"/>
    <property type="project" value="UniProtKB-KW"/>
</dbReference>
<gene>
    <name evidence="3" type="ORF">TR69_WS6001001227</name>
</gene>
<dbReference type="PANTHER" id="PTHR35561">
    <property type="entry name" value="RNA 2',3'-CYCLIC PHOSPHODIESTERASE"/>
    <property type="match status" value="1"/>
</dbReference>
<feature type="short sequence motif" description="HXTX 1" evidence="2">
    <location>
        <begin position="47"/>
        <end position="50"/>
    </location>
</feature>
<protein>
    <recommendedName>
        <fullName evidence="2">RNA 2',3'-cyclic phosphodiesterase</fullName>
        <shortName evidence="2">RNA 2',3'-CPDase</shortName>
        <ecNumber evidence="2">3.1.4.58</ecNumber>
    </recommendedName>
</protein>
<dbReference type="EMBL" id="JYNZ01000004">
    <property type="protein sequence ID" value="KXK26232.1"/>
    <property type="molecule type" value="Genomic_DNA"/>
</dbReference>
<organism evidence="3 4">
    <name type="scientific">candidate division WS6 bacterium OLB20</name>
    <dbReference type="NCBI Taxonomy" id="1617426"/>
    <lineage>
        <taxon>Bacteria</taxon>
        <taxon>Candidatus Dojkabacteria</taxon>
    </lineage>
</organism>
<evidence type="ECO:0000313" key="3">
    <source>
        <dbReference type="EMBL" id="KXK26232.1"/>
    </source>
</evidence>
<dbReference type="AlphaFoldDB" id="A0A136LX50"/>
<dbReference type="GO" id="GO:0008664">
    <property type="term" value="F:RNA 2',3'-cyclic 3'-phosphodiesterase activity"/>
    <property type="evidence" value="ECO:0007669"/>
    <property type="project" value="UniProtKB-EC"/>
</dbReference>
<accession>A0A136LX50</accession>
<name>A0A136LX50_9BACT</name>
<dbReference type="InterPro" id="IPR004175">
    <property type="entry name" value="RNA_CPDase"/>
</dbReference>
<feature type="active site" description="Proton donor" evidence="2">
    <location>
        <position position="47"/>
    </location>
</feature>
<dbReference type="EC" id="3.1.4.58" evidence="2"/>
<comment type="catalytic activity">
    <reaction evidence="2">
        <text>a 3'-end 2',3'-cyclophospho-ribonucleotide-RNA + H2O = a 3'-end 2'-phospho-ribonucleotide-RNA + H(+)</text>
        <dbReference type="Rhea" id="RHEA:11828"/>
        <dbReference type="Rhea" id="RHEA-COMP:10464"/>
        <dbReference type="Rhea" id="RHEA-COMP:17353"/>
        <dbReference type="ChEBI" id="CHEBI:15377"/>
        <dbReference type="ChEBI" id="CHEBI:15378"/>
        <dbReference type="ChEBI" id="CHEBI:83064"/>
        <dbReference type="ChEBI" id="CHEBI:173113"/>
        <dbReference type="EC" id="3.1.4.58"/>
    </reaction>
</comment>
<dbReference type="HAMAP" id="MF_01940">
    <property type="entry name" value="RNA_CPDase"/>
    <property type="match status" value="1"/>
</dbReference>
<feature type="active site" description="Proton acceptor" evidence="2">
    <location>
        <position position="140"/>
    </location>
</feature>
<sequence>MITATTLHRAFIAILPDDKTRAFLRDSIRVFNKEARNFRFVNVDQLHITLEFLGDSVSSESITAITQELSSHKGNFPKPSIGLTELRLGFPGQTMPNVLFWNLSGGQKLKDLTRYIHEEIVDLQLTDVKRHKDHAKLIHHITIGRAKRSISRAHARSVKEIIKGHSFGELPVFTPEVFSIIASELTPKGPVYKTLEEITL</sequence>
<dbReference type="Proteomes" id="UP000070457">
    <property type="component" value="Unassembled WGS sequence"/>
</dbReference>
<proteinExistence type="inferred from homology"/>
<keyword evidence="3" id="KW-0436">Ligase</keyword>
<feature type="short sequence motif" description="HXTX 2" evidence="2">
    <location>
        <begin position="140"/>
        <end position="143"/>
    </location>
</feature>
<comment type="function">
    <text evidence="2">Hydrolyzes RNA 2',3'-cyclic phosphodiester to an RNA 2'-phosphomonoester.</text>
</comment>
<evidence type="ECO:0000313" key="4">
    <source>
        <dbReference type="Proteomes" id="UP000070457"/>
    </source>
</evidence>
<keyword evidence="1 2" id="KW-0378">Hydrolase</keyword>
<dbReference type="PANTHER" id="PTHR35561:SF1">
    <property type="entry name" value="RNA 2',3'-CYCLIC PHOSPHODIESTERASE"/>
    <property type="match status" value="1"/>
</dbReference>
<dbReference type="GO" id="GO:0004113">
    <property type="term" value="F:2',3'-cyclic-nucleotide 3'-phosphodiesterase activity"/>
    <property type="evidence" value="ECO:0007669"/>
    <property type="project" value="InterPro"/>
</dbReference>
<dbReference type="SUPFAM" id="SSF55144">
    <property type="entry name" value="LigT-like"/>
    <property type="match status" value="1"/>
</dbReference>
<dbReference type="Gene3D" id="3.90.1140.10">
    <property type="entry name" value="Cyclic phosphodiesterase"/>
    <property type="match status" value="1"/>
</dbReference>
<evidence type="ECO:0000256" key="2">
    <source>
        <dbReference type="HAMAP-Rule" id="MF_01940"/>
    </source>
</evidence>
<dbReference type="NCBIfam" id="TIGR02258">
    <property type="entry name" value="2_5_ligase"/>
    <property type="match status" value="1"/>
</dbReference>
<dbReference type="InterPro" id="IPR009097">
    <property type="entry name" value="Cyclic_Pdiesterase"/>
</dbReference>
<dbReference type="STRING" id="1617426.TR69_WS6001001227"/>
<comment type="similarity">
    <text evidence="2">Belongs to the 2H phosphoesterase superfamily. ThpR family.</text>
</comment>
<comment type="caution">
    <text evidence="3">The sequence shown here is derived from an EMBL/GenBank/DDBJ whole genome shotgun (WGS) entry which is preliminary data.</text>
</comment>
<reference evidence="3 4" key="1">
    <citation type="submission" date="2015-02" db="EMBL/GenBank/DDBJ databases">
        <title>Improved understanding of the partial-nitritation anammox process through 23 genomes representing the majority of the microbial community.</title>
        <authorList>
            <person name="Speth D.R."/>
            <person name="In T Zandt M."/>
            <person name="Guerrero Cruz S."/>
            <person name="Jetten M.S."/>
            <person name="Dutilh B.E."/>
        </authorList>
    </citation>
    <scope>NUCLEOTIDE SEQUENCE [LARGE SCALE GENOMIC DNA]</scope>
    <source>
        <strain evidence="3">OLB20</strain>
    </source>
</reference>
<evidence type="ECO:0000256" key="1">
    <source>
        <dbReference type="ARBA" id="ARBA00022801"/>
    </source>
</evidence>